<dbReference type="eggNOG" id="ENOG502S329">
    <property type="taxonomic scope" value="Eukaryota"/>
</dbReference>
<reference evidence="8" key="5">
    <citation type="submission" date="2018-04" db="UniProtKB">
        <authorList>
            <consortium name="EnsemblFungi"/>
        </authorList>
    </citation>
    <scope>IDENTIFICATION</scope>
    <source>
        <strain evidence="8">R3-111a-1</strain>
    </source>
</reference>
<reference evidence="7" key="2">
    <citation type="submission" date="2010-07" db="EMBL/GenBank/DDBJ databases">
        <authorList>
            <consortium name="The Broad Institute Genome Sequencing Platform"/>
            <consortium name="Broad Institute Genome Sequencing Center for Infectious Disease"/>
            <person name="Ma L.-J."/>
            <person name="Dead R."/>
            <person name="Young S."/>
            <person name="Zeng Q."/>
            <person name="Koehrsen M."/>
            <person name="Alvarado L."/>
            <person name="Berlin A."/>
            <person name="Chapman S.B."/>
            <person name="Chen Z."/>
            <person name="Freedman E."/>
            <person name="Gellesch M."/>
            <person name="Goldberg J."/>
            <person name="Griggs A."/>
            <person name="Gujja S."/>
            <person name="Heilman E.R."/>
            <person name="Heiman D."/>
            <person name="Hepburn T."/>
            <person name="Howarth C."/>
            <person name="Jen D."/>
            <person name="Larson L."/>
            <person name="Mehta T."/>
            <person name="Neiman D."/>
            <person name="Pearson M."/>
            <person name="Roberts A."/>
            <person name="Saif S."/>
            <person name="Shea T."/>
            <person name="Shenoy N."/>
            <person name="Sisk P."/>
            <person name="Stolte C."/>
            <person name="Sykes S."/>
            <person name="Walk T."/>
            <person name="White J."/>
            <person name="Yandava C."/>
            <person name="Haas B."/>
            <person name="Nusbaum C."/>
            <person name="Birren B."/>
        </authorList>
    </citation>
    <scope>NUCLEOTIDE SEQUENCE</scope>
    <source>
        <strain evidence="7">R3-111a-1</strain>
    </source>
</reference>
<reference evidence="7" key="3">
    <citation type="submission" date="2010-09" db="EMBL/GenBank/DDBJ databases">
        <title>Annotation of Gaeumannomyces graminis var. tritici R3-111a-1.</title>
        <authorList>
            <consortium name="The Broad Institute Genome Sequencing Platform"/>
            <person name="Ma L.-J."/>
            <person name="Dead R."/>
            <person name="Young S.K."/>
            <person name="Zeng Q."/>
            <person name="Gargeya S."/>
            <person name="Fitzgerald M."/>
            <person name="Haas B."/>
            <person name="Abouelleil A."/>
            <person name="Alvarado L."/>
            <person name="Arachchi H.M."/>
            <person name="Berlin A."/>
            <person name="Brown A."/>
            <person name="Chapman S.B."/>
            <person name="Chen Z."/>
            <person name="Dunbar C."/>
            <person name="Freedman E."/>
            <person name="Gearin G."/>
            <person name="Gellesch M."/>
            <person name="Goldberg J."/>
            <person name="Griggs A."/>
            <person name="Gujja S."/>
            <person name="Heiman D."/>
            <person name="Howarth C."/>
            <person name="Larson L."/>
            <person name="Lui A."/>
            <person name="MacDonald P.J.P."/>
            <person name="Mehta T."/>
            <person name="Montmayeur A."/>
            <person name="Murphy C."/>
            <person name="Neiman D."/>
            <person name="Pearson M."/>
            <person name="Priest M."/>
            <person name="Roberts A."/>
            <person name="Saif S."/>
            <person name="Shea T."/>
            <person name="Shenoy N."/>
            <person name="Sisk P."/>
            <person name="Stolte C."/>
            <person name="Sykes S."/>
            <person name="Yandava C."/>
            <person name="Wortman J."/>
            <person name="Nusbaum C."/>
            <person name="Birren B."/>
        </authorList>
    </citation>
    <scope>NUCLEOTIDE SEQUENCE</scope>
    <source>
        <strain evidence="7">R3-111a-1</strain>
    </source>
</reference>
<sequence>MQPVAHPAPAAAAQPAVPLWTTLQNTFRRSPSKPSYPPISSIPRTPATRLQRASPPDIPDRPVPAPAAAPEPIPSGSSSSSSGPDGAAADTVLYLAYGSNLAAATFLGVRGIRPVSQVNVRAPSLRLVFDLPGLPYLEPCFANTAVRKLPKLPLPPKLPNPPPVIPVPPPRVRAGGEPAQPTTTATTIRTNSHGDPVWDGGLFGVVYEVTRDDYATIIRTEGGGSSYRDILVPCLELPPSVTIPEKPGPVPELPRPFLAHTLFVPPAIPTGGGGDHDGDGDASHIKFHDGDDEKPTLPWWSRFLAPNRRPDPERAQPSARYLALIRDGAREHDLPADYVAWLDSLACYTATSPRQTAAQLLVQLFFLPPLIALMIAANLAVGWRKMRRGDKGKDDSGRHPLWAQVGMGMWTAAVWWAHDRVLRPLFGDGERTEELTREGAVVALGPRRMSRCDEETALLGGREH</sequence>
<dbReference type="InterPro" id="IPR017939">
    <property type="entry name" value="G-Glutamylcylcotransferase"/>
</dbReference>
<evidence type="ECO:0000256" key="4">
    <source>
        <dbReference type="PIRSR" id="PIRSR617939-2"/>
    </source>
</evidence>
<keyword evidence="6" id="KW-1133">Transmembrane helix</keyword>
<dbReference type="Gene3D" id="3.10.490.10">
    <property type="entry name" value="Gamma-glutamyl cyclotransferase-like"/>
    <property type="match status" value="1"/>
</dbReference>
<keyword evidence="6" id="KW-0812">Transmembrane</keyword>
<proteinExistence type="predicted"/>
<feature type="compositionally biased region" description="Pro residues" evidence="5">
    <location>
        <begin position="61"/>
        <end position="73"/>
    </location>
</feature>
<dbReference type="RefSeq" id="XP_009225249.1">
    <property type="nucleotide sequence ID" value="XM_009226985.1"/>
</dbReference>
<evidence type="ECO:0000256" key="2">
    <source>
        <dbReference type="ARBA" id="ARBA00023239"/>
    </source>
</evidence>
<protein>
    <recommendedName>
        <fullName evidence="1">gamma-glutamylcyclotransferase</fullName>
        <ecNumber evidence="1">4.3.2.9</ecNumber>
    </recommendedName>
</protein>
<gene>
    <name evidence="8" type="primary">20349599</name>
    <name evidence="7" type="ORF">GGTG_09141</name>
</gene>
<dbReference type="VEuPathDB" id="FungiDB:GGTG_09141"/>
<dbReference type="GeneID" id="20349599"/>
<dbReference type="Proteomes" id="UP000006039">
    <property type="component" value="Unassembled WGS sequence"/>
</dbReference>
<dbReference type="PANTHER" id="PTHR12935">
    <property type="entry name" value="GAMMA-GLUTAMYLCYCLOTRANSFERASE"/>
    <property type="match status" value="1"/>
</dbReference>
<dbReference type="HOGENOM" id="CLU_030506_2_0_1"/>
<dbReference type="PANTHER" id="PTHR12935:SF0">
    <property type="entry name" value="GAMMA-GLUTAMYLCYCLOTRANSFERASE"/>
    <property type="match status" value="1"/>
</dbReference>
<name>J3P6K0_GAET3</name>
<feature type="region of interest" description="Disordered" evidence="5">
    <location>
        <begin position="172"/>
        <end position="193"/>
    </location>
</feature>
<evidence type="ECO:0000313" key="9">
    <source>
        <dbReference type="Proteomes" id="UP000006039"/>
    </source>
</evidence>
<dbReference type="EMBL" id="GL385399">
    <property type="protein sequence ID" value="EJT72275.1"/>
    <property type="molecule type" value="Genomic_DNA"/>
</dbReference>
<feature type="active site" description="Proton acceptor" evidence="3">
    <location>
        <position position="221"/>
    </location>
</feature>
<dbReference type="EnsemblFungi" id="EJT72275">
    <property type="protein sequence ID" value="EJT72275"/>
    <property type="gene ID" value="GGTG_09141"/>
</dbReference>
<keyword evidence="9" id="KW-1185">Reference proteome</keyword>
<reference evidence="9" key="1">
    <citation type="submission" date="2010-07" db="EMBL/GenBank/DDBJ databases">
        <title>The genome sequence of Gaeumannomyces graminis var. tritici strain R3-111a-1.</title>
        <authorList>
            <consortium name="The Broad Institute Genome Sequencing Platform"/>
            <person name="Ma L.-J."/>
            <person name="Dead R."/>
            <person name="Young S."/>
            <person name="Zeng Q."/>
            <person name="Koehrsen M."/>
            <person name="Alvarado L."/>
            <person name="Berlin A."/>
            <person name="Chapman S.B."/>
            <person name="Chen Z."/>
            <person name="Freedman E."/>
            <person name="Gellesch M."/>
            <person name="Goldberg J."/>
            <person name="Griggs A."/>
            <person name="Gujja S."/>
            <person name="Heilman E.R."/>
            <person name="Heiman D."/>
            <person name="Hepburn T."/>
            <person name="Howarth C."/>
            <person name="Jen D."/>
            <person name="Larson L."/>
            <person name="Mehta T."/>
            <person name="Neiman D."/>
            <person name="Pearson M."/>
            <person name="Roberts A."/>
            <person name="Saif S."/>
            <person name="Shea T."/>
            <person name="Shenoy N."/>
            <person name="Sisk P."/>
            <person name="Stolte C."/>
            <person name="Sykes S."/>
            <person name="Walk T."/>
            <person name="White J."/>
            <person name="Yandava C."/>
            <person name="Haas B."/>
            <person name="Nusbaum C."/>
            <person name="Birren B."/>
        </authorList>
    </citation>
    <scope>NUCLEOTIDE SEQUENCE [LARGE SCALE GENOMIC DNA]</scope>
    <source>
        <strain evidence="9">R3-111a-1</strain>
    </source>
</reference>
<evidence type="ECO:0000313" key="8">
    <source>
        <dbReference type="EnsemblFungi" id="EJT72275"/>
    </source>
</evidence>
<evidence type="ECO:0000256" key="5">
    <source>
        <dbReference type="SAM" id="MobiDB-lite"/>
    </source>
</evidence>
<evidence type="ECO:0000256" key="6">
    <source>
        <dbReference type="SAM" id="Phobius"/>
    </source>
</evidence>
<evidence type="ECO:0000256" key="1">
    <source>
        <dbReference type="ARBA" id="ARBA00012346"/>
    </source>
</evidence>
<accession>J3P6K0</accession>
<feature type="binding site" evidence="4">
    <location>
        <begin position="94"/>
        <end position="99"/>
    </location>
    <ligand>
        <name>substrate</name>
    </ligand>
</feature>
<keyword evidence="6" id="KW-0472">Membrane</keyword>
<dbReference type="STRING" id="644352.J3P6K0"/>
<evidence type="ECO:0000313" key="7">
    <source>
        <dbReference type="EMBL" id="EJT72275.1"/>
    </source>
</evidence>
<feature type="transmembrane region" description="Helical" evidence="6">
    <location>
        <begin position="360"/>
        <end position="381"/>
    </location>
</feature>
<dbReference type="GO" id="GO:0003839">
    <property type="term" value="F:gamma-glutamylcyclotransferase activity"/>
    <property type="evidence" value="ECO:0007669"/>
    <property type="project" value="UniProtKB-EC"/>
</dbReference>
<dbReference type="EC" id="4.3.2.9" evidence="1"/>
<dbReference type="OrthoDB" id="2017317at2759"/>
<evidence type="ECO:0000256" key="3">
    <source>
        <dbReference type="PIRSR" id="PIRSR617939-1"/>
    </source>
</evidence>
<organism evidence="7">
    <name type="scientific">Gaeumannomyces tritici (strain R3-111a-1)</name>
    <name type="common">Wheat and barley take-all root rot fungus</name>
    <name type="synonym">Gaeumannomyces graminis var. tritici</name>
    <dbReference type="NCBI Taxonomy" id="644352"/>
    <lineage>
        <taxon>Eukaryota</taxon>
        <taxon>Fungi</taxon>
        <taxon>Dikarya</taxon>
        <taxon>Ascomycota</taxon>
        <taxon>Pezizomycotina</taxon>
        <taxon>Sordariomycetes</taxon>
        <taxon>Sordariomycetidae</taxon>
        <taxon>Magnaporthales</taxon>
        <taxon>Magnaporthaceae</taxon>
        <taxon>Gaeumannomyces</taxon>
    </lineage>
</organism>
<feature type="compositionally biased region" description="Low complexity" evidence="5">
    <location>
        <begin position="74"/>
        <end position="86"/>
    </location>
</feature>
<reference evidence="8" key="4">
    <citation type="journal article" date="2015" name="G3 (Bethesda)">
        <title>Genome sequences of three phytopathogenic species of the Magnaporthaceae family of fungi.</title>
        <authorList>
            <person name="Okagaki L.H."/>
            <person name="Nunes C.C."/>
            <person name="Sailsbery J."/>
            <person name="Clay B."/>
            <person name="Brown D."/>
            <person name="John T."/>
            <person name="Oh Y."/>
            <person name="Young N."/>
            <person name="Fitzgerald M."/>
            <person name="Haas B.J."/>
            <person name="Zeng Q."/>
            <person name="Young S."/>
            <person name="Adiconis X."/>
            <person name="Fan L."/>
            <person name="Levin J.Z."/>
            <person name="Mitchell T.K."/>
            <person name="Okubara P.A."/>
            <person name="Farman M.L."/>
            <person name="Kohn L.M."/>
            <person name="Birren B."/>
            <person name="Ma L.-J."/>
            <person name="Dean R.A."/>
        </authorList>
    </citation>
    <scope>NUCLEOTIDE SEQUENCE</scope>
    <source>
        <strain evidence="8">R3-111a-1</strain>
    </source>
</reference>
<keyword evidence="2" id="KW-0456">Lyase</keyword>
<feature type="region of interest" description="Disordered" evidence="5">
    <location>
        <begin position="23"/>
        <end position="86"/>
    </location>
</feature>
<feature type="binding site" evidence="4">
    <location>
        <position position="321"/>
    </location>
    <ligand>
        <name>substrate</name>
    </ligand>
</feature>
<dbReference type="AlphaFoldDB" id="J3P6K0"/>